<keyword evidence="7" id="KW-1185">Reference proteome</keyword>
<feature type="DNA-binding region" description="H-T-H motif" evidence="4">
    <location>
        <begin position="32"/>
        <end position="51"/>
    </location>
</feature>
<dbReference type="PRINTS" id="PR00455">
    <property type="entry name" value="HTHTETR"/>
</dbReference>
<dbReference type="Gene3D" id="1.10.357.10">
    <property type="entry name" value="Tetracycline Repressor, domain 2"/>
    <property type="match status" value="1"/>
</dbReference>
<dbReference type="InterPro" id="IPR009057">
    <property type="entry name" value="Homeodomain-like_sf"/>
</dbReference>
<dbReference type="InterPro" id="IPR001647">
    <property type="entry name" value="HTH_TetR"/>
</dbReference>
<comment type="caution">
    <text evidence="6">The sequence shown here is derived from an EMBL/GenBank/DDBJ whole genome shotgun (WGS) entry which is preliminary data.</text>
</comment>
<dbReference type="Proteomes" id="UP000585437">
    <property type="component" value="Unassembled WGS sequence"/>
</dbReference>
<organism evidence="6 7">
    <name type="scientific">Rhizobium soli</name>
    <dbReference type="NCBI Taxonomy" id="424798"/>
    <lineage>
        <taxon>Bacteria</taxon>
        <taxon>Pseudomonadati</taxon>
        <taxon>Pseudomonadota</taxon>
        <taxon>Alphaproteobacteria</taxon>
        <taxon>Hyphomicrobiales</taxon>
        <taxon>Rhizobiaceae</taxon>
        <taxon>Rhizobium/Agrobacterium group</taxon>
        <taxon>Rhizobium</taxon>
    </lineage>
</organism>
<dbReference type="AlphaFoldDB" id="A0A7X0JNZ5"/>
<gene>
    <name evidence="6" type="ORF">F4695_003547</name>
</gene>
<dbReference type="RefSeq" id="WP_062578152.1">
    <property type="nucleotide sequence ID" value="NZ_JACHBU010000007.1"/>
</dbReference>
<evidence type="ECO:0000256" key="1">
    <source>
        <dbReference type="ARBA" id="ARBA00023015"/>
    </source>
</evidence>
<proteinExistence type="predicted"/>
<dbReference type="PROSITE" id="PS50977">
    <property type="entry name" value="HTH_TETR_2"/>
    <property type="match status" value="1"/>
</dbReference>
<dbReference type="EMBL" id="JACHBU010000007">
    <property type="protein sequence ID" value="MBB6510161.1"/>
    <property type="molecule type" value="Genomic_DNA"/>
</dbReference>
<dbReference type="SUPFAM" id="SSF46689">
    <property type="entry name" value="Homeodomain-like"/>
    <property type="match status" value="1"/>
</dbReference>
<dbReference type="PROSITE" id="PS01081">
    <property type="entry name" value="HTH_TETR_1"/>
    <property type="match status" value="1"/>
</dbReference>
<keyword evidence="3" id="KW-0804">Transcription</keyword>
<sequence>MRRTKAEAAETRCAVLTAAEQLFFEKGVANSTLDEIAAAAGVTRGAVYWHFASKSDLFLQLYNAAQLPRVDMSDAAGSGCEDTDPISAVETIALDWFGMLASDVQRQRLLTILLRTNFEHEFEPVLQEMDALSAEHTKNMERIFAKAEDKGQLSPLWTPAACSRAVHWQMKGICWEWLLFGRKFDLVTLGGDSVRKLFATFRR</sequence>
<dbReference type="PANTHER" id="PTHR47506:SF6">
    <property type="entry name" value="HTH-TYPE TRANSCRIPTIONAL REPRESSOR NEMR"/>
    <property type="match status" value="1"/>
</dbReference>
<dbReference type="SUPFAM" id="SSF48498">
    <property type="entry name" value="Tetracyclin repressor-like, C-terminal domain"/>
    <property type="match status" value="1"/>
</dbReference>
<feature type="domain" description="HTH tetR-type" evidence="5">
    <location>
        <begin position="9"/>
        <end position="69"/>
    </location>
</feature>
<keyword evidence="2 4" id="KW-0238">DNA-binding</keyword>
<dbReference type="InterPro" id="IPR036271">
    <property type="entry name" value="Tet_transcr_reg_TetR-rel_C_sf"/>
</dbReference>
<dbReference type="InterPro" id="IPR023772">
    <property type="entry name" value="DNA-bd_HTH_TetR-type_CS"/>
</dbReference>
<evidence type="ECO:0000259" key="5">
    <source>
        <dbReference type="PROSITE" id="PS50977"/>
    </source>
</evidence>
<dbReference type="PANTHER" id="PTHR47506">
    <property type="entry name" value="TRANSCRIPTIONAL REGULATORY PROTEIN"/>
    <property type="match status" value="1"/>
</dbReference>
<evidence type="ECO:0000256" key="4">
    <source>
        <dbReference type="PROSITE-ProRule" id="PRU00335"/>
    </source>
</evidence>
<keyword evidence="1" id="KW-0805">Transcription regulation</keyword>
<accession>A0A7X0JNZ5</accession>
<evidence type="ECO:0000256" key="3">
    <source>
        <dbReference type="ARBA" id="ARBA00023163"/>
    </source>
</evidence>
<dbReference type="GO" id="GO:0003677">
    <property type="term" value="F:DNA binding"/>
    <property type="evidence" value="ECO:0007669"/>
    <property type="project" value="UniProtKB-UniRule"/>
</dbReference>
<reference evidence="6 7" key="1">
    <citation type="submission" date="2020-08" db="EMBL/GenBank/DDBJ databases">
        <title>The Agave Microbiome: Exploring the role of microbial communities in plant adaptations to desert environments.</title>
        <authorList>
            <person name="Partida-Martinez L.P."/>
        </authorList>
    </citation>
    <scope>NUCLEOTIDE SEQUENCE [LARGE SCALE GENOMIC DNA]</scope>
    <source>
        <strain evidence="6 7">AS3.12</strain>
    </source>
</reference>
<name>A0A7X0JNZ5_9HYPH</name>
<evidence type="ECO:0000313" key="6">
    <source>
        <dbReference type="EMBL" id="MBB6510161.1"/>
    </source>
</evidence>
<evidence type="ECO:0000256" key="2">
    <source>
        <dbReference type="ARBA" id="ARBA00023125"/>
    </source>
</evidence>
<protein>
    <submittedName>
        <fullName evidence="6">TetR/AcrR family acrAB operon transcriptional repressor</fullName>
    </submittedName>
</protein>
<dbReference type="Pfam" id="PF00440">
    <property type="entry name" value="TetR_N"/>
    <property type="match status" value="1"/>
</dbReference>
<evidence type="ECO:0000313" key="7">
    <source>
        <dbReference type="Proteomes" id="UP000585437"/>
    </source>
</evidence>